<dbReference type="OrthoDB" id="5123046at2"/>
<name>A0A543HXL2_9MICO</name>
<dbReference type="AlphaFoldDB" id="A0A543HXL2"/>
<feature type="transmembrane region" description="Helical" evidence="1">
    <location>
        <begin position="32"/>
        <end position="54"/>
    </location>
</feature>
<accession>A0A543HXL2</accession>
<comment type="caution">
    <text evidence="2">The sequence shown here is derived from an EMBL/GenBank/DDBJ whole genome shotgun (WGS) entry which is preliminary data.</text>
</comment>
<keyword evidence="1" id="KW-0812">Transmembrane</keyword>
<organism evidence="2 3">
    <name type="scientific">Klugiella xanthotipulae</name>
    <dbReference type="NCBI Taxonomy" id="244735"/>
    <lineage>
        <taxon>Bacteria</taxon>
        <taxon>Bacillati</taxon>
        <taxon>Actinomycetota</taxon>
        <taxon>Actinomycetes</taxon>
        <taxon>Micrococcales</taxon>
        <taxon>Microbacteriaceae</taxon>
        <taxon>Klugiella</taxon>
    </lineage>
</organism>
<keyword evidence="3" id="KW-1185">Reference proteome</keyword>
<reference evidence="2 3" key="1">
    <citation type="submission" date="2019-06" db="EMBL/GenBank/DDBJ databases">
        <title>Sequencing the genomes of 1000 actinobacteria strains.</title>
        <authorList>
            <person name="Klenk H.-P."/>
        </authorList>
    </citation>
    <scope>NUCLEOTIDE SEQUENCE [LARGE SCALE GENOMIC DNA]</scope>
    <source>
        <strain evidence="2 3">DSM 18031</strain>
    </source>
</reference>
<keyword evidence="1" id="KW-0472">Membrane</keyword>
<protein>
    <submittedName>
        <fullName evidence="2">Uncharacterized protein</fullName>
    </submittedName>
</protein>
<keyword evidence="1" id="KW-1133">Transmembrane helix</keyword>
<sequence>MTNPELDSYSDDNNDHRGRSGLLGRLASARGIAWVVIIGLIALSMGAVGLLLSLQISTG</sequence>
<dbReference type="Proteomes" id="UP000318331">
    <property type="component" value="Unassembled WGS sequence"/>
</dbReference>
<evidence type="ECO:0000313" key="3">
    <source>
        <dbReference type="Proteomes" id="UP000318331"/>
    </source>
</evidence>
<evidence type="ECO:0000256" key="1">
    <source>
        <dbReference type="SAM" id="Phobius"/>
    </source>
</evidence>
<dbReference type="EMBL" id="VFPN01000002">
    <property type="protein sequence ID" value="TQM63077.1"/>
    <property type="molecule type" value="Genomic_DNA"/>
</dbReference>
<evidence type="ECO:0000313" key="2">
    <source>
        <dbReference type="EMBL" id="TQM63077.1"/>
    </source>
</evidence>
<proteinExistence type="predicted"/>
<gene>
    <name evidence="2" type="ORF">FB466_1326</name>
</gene>
<dbReference type="RefSeq" id="WP_141916986.1">
    <property type="nucleotide sequence ID" value="NZ_BAAAYS010000016.1"/>
</dbReference>